<feature type="modified residue" description="4-aspartylphosphate" evidence="2">
    <location>
        <position position="921"/>
    </location>
</feature>
<dbReference type="CDD" id="cd17546">
    <property type="entry name" value="REC_hyHK_CKI1_RcsC-like"/>
    <property type="match status" value="1"/>
</dbReference>
<dbReference type="EMBL" id="HBGA01073069">
    <property type="protein sequence ID" value="CAD9016163.1"/>
    <property type="molecule type" value="Transcribed_RNA"/>
</dbReference>
<feature type="domain" description="Response regulatory" evidence="6">
    <location>
        <begin position="872"/>
        <end position="994"/>
    </location>
</feature>
<keyword evidence="1 2" id="KW-0597">Phosphoprotein</keyword>
<keyword evidence="4" id="KW-1133">Transmembrane helix</keyword>
<dbReference type="SUPFAM" id="SSF47384">
    <property type="entry name" value="Homodimeric domain of signal transducing histidine kinase"/>
    <property type="match status" value="1"/>
</dbReference>
<dbReference type="InterPro" id="IPR003661">
    <property type="entry name" value="HisK_dim/P_dom"/>
</dbReference>
<dbReference type="Gene3D" id="3.30.565.10">
    <property type="entry name" value="Histidine kinase-like ATPase, C-terminal domain"/>
    <property type="match status" value="1"/>
</dbReference>
<feature type="compositionally biased region" description="Low complexity" evidence="3">
    <location>
        <begin position="624"/>
        <end position="637"/>
    </location>
</feature>
<evidence type="ECO:0000259" key="6">
    <source>
        <dbReference type="PROSITE" id="PS50110"/>
    </source>
</evidence>
<name>A0A7S1NG93_9EUGL</name>
<accession>A0A7S1NG93</accession>
<feature type="region of interest" description="Disordered" evidence="3">
    <location>
        <begin position="624"/>
        <end position="672"/>
    </location>
</feature>
<dbReference type="PRINTS" id="PR00344">
    <property type="entry name" value="BCTRLSENSOR"/>
</dbReference>
<dbReference type="PROSITE" id="PS50110">
    <property type="entry name" value="RESPONSE_REGULATORY"/>
    <property type="match status" value="1"/>
</dbReference>
<feature type="transmembrane region" description="Helical" evidence="4">
    <location>
        <begin position="114"/>
        <end position="135"/>
    </location>
</feature>
<dbReference type="SMART" id="SM00387">
    <property type="entry name" value="HATPase_c"/>
    <property type="match status" value="1"/>
</dbReference>
<evidence type="ECO:0000313" key="7">
    <source>
        <dbReference type="EMBL" id="CAD9016163.1"/>
    </source>
</evidence>
<organism evidence="7">
    <name type="scientific">Eutreptiella gymnastica</name>
    <dbReference type="NCBI Taxonomy" id="73025"/>
    <lineage>
        <taxon>Eukaryota</taxon>
        <taxon>Discoba</taxon>
        <taxon>Euglenozoa</taxon>
        <taxon>Euglenida</taxon>
        <taxon>Spirocuta</taxon>
        <taxon>Euglenophyceae</taxon>
        <taxon>Eutreptiales</taxon>
        <taxon>Eutreptiaceae</taxon>
        <taxon>Eutreptiella</taxon>
    </lineage>
</organism>
<gene>
    <name evidence="7" type="ORF">EGYM00392_LOCUS27272</name>
</gene>
<dbReference type="Pfam" id="PF00512">
    <property type="entry name" value="HisKA"/>
    <property type="match status" value="1"/>
</dbReference>
<dbReference type="SMART" id="SM00448">
    <property type="entry name" value="REC"/>
    <property type="match status" value="1"/>
</dbReference>
<dbReference type="InterPro" id="IPR011006">
    <property type="entry name" value="CheY-like_superfamily"/>
</dbReference>
<evidence type="ECO:0000256" key="2">
    <source>
        <dbReference type="PROSITE-ProRule" id="PRU00169"/>
    </source>
</evidence>
<dbReference type="InterPro" id="IPR004358">
    <property type="entry name" value="Sig_transdc_His_kin-like_C"/>
</dbReference>
<evidence type="ECO:0000256" key="1">
    <source>
        <dbReference type="ARBA" id="ARBA00022553"/>
    </source>
</evidence>
<sequence length="1010" mass="110085">MSPQFCIMMMASSESKHSFMGVGKLPLSRVSTGDICLPGRIPAEGHDDLIQSHLQGVMVRPKESLLKGMGPYTSASSTQATTPTPCHMKWLPWIRVFLATLALGWAIFCKSGVVPKVWAIVVQALLIVAFTFQIVHRSIRQLGGRQIRCSVGVPLGWDAVTCMCMLLELVLWSVMEYSIEEQLPFKLIFFVKVAAQAPCMIDCCTYGCTAMQSSSCFHAEMPRQMNTVLVQQIAFLLTMATVYLLEYGPVCGSCDTDLAFMVKVATKHHRCMNGSSWSQIPAGSCALLPEAILLLEDRLWKLRIGGQVYVDKPQPHTWPSSVLLYSTKNVDIGMHSVPEELVLIKQIGEVIAIWLIFWGTCRFQSEIIRSILGHESLIIPSETPNPNAGNTSHTAGAMGSPRCGSNRSISDVASATKLMDDLQKTVQAEKSYNGFFLQAMSHELRTPMATMMGCTELLRISATDEQLEHLKSMEMVAKNGLNLVDNLLDWAFLMERRPAMQFHTFPVQALLDQVVLALGTKSSHKITAKVDPSVPANLIMDKAKLLKILCKIMENSITHTPNGCNITVTVKVQNQPECLPDRTQGTAYDKTDGAIRELKTHVLRVFSNMDLDVAPPSKLWNADSDANAFNSDSSNTNDHPRGGQTDSYPLPKGKGRLVRGSSGSPISSADGLDRHVGASLRQCTNNSFSSLPSASKARKPLNYIVFEVVDDGAGIPQEHKALVEGVFEPFMNLYQGSKRTGQVGLGLAICSKMMRAMNGVMKVESPFPANSLMGTKVSLIMCGDLSNLGNGLAAFAQRLGPRIVAAGSSNSITWTQSNLSLADSSAHGNPVTINTGTTMSQDHVLQKCSRSGQNPLSPCLEKASIPVCDPNTVLVAEDTPPLQHLIRVQLSRLGYKAVICPNGKAVLETLQETWYPLILMDCHMPVMDGWECSSCVRQLEQEGRFFGQPRIKIVALTADGVQGTEERCLAAGMDQFILKPINLDKLRSLLSSDSPEAPTCGPSTSAPLPS</sequence>
<dbReference type="Gene3D" id="3.40.50.2300">
    <property type="match status" value="1"/>
</dbReference>
<dbReference type="PROSITE" id="PS50109">
    <property type="entry name" value="HIS_KIN"/>
    <property type="match status" value="1"/>
</dbReference>
<proteinExistence type="predicted"/>
<dbReference type="InterPro" id="IPR003594">
    <property type="entry name" value="HATPase_dom"/>
</dbReference>
<evidence type="ECO:0008006" key="8">
    <source>
        <dbReference type="Google" id="ProtNLM"/>
    </source>
</evidence>
<evidence type="ECO:0000256" key="3">
    <source>
        <dbReference type="SAM" id="MobiDB-lite"/>
    </source>
</evidence>
<dbReference type="SMART" id="SM00388">
    <property type="entry name" value="HisKA"/>
    <property type="match status" value="1"/>
</dbReference>
<dbReference type="InterPro" id="IPR036890">
    <property type="entry name" value="HATPase_C_sf"/>
</dbReference>
<evidence type="ECO:0000256" key="4">
    <source>
        <dbReference type="SAM" id="Phobius"/>
    </source>
</evidence>
<keyword evidence="4" id="KW-0472">Membrane</keyword>
<feature type="transmembrane region" description="Helical" evidence="4">
    <location>
        <begin position="90"/>
        <end position="108"/>
    </location>
</feature>
<feature type="domain" description="Histidine kinase" evidence="5">
    <location>
        <begin position="439"/>
        <end position="785"/>
    </location>
</feature>
<dbReference type="InterPro" id="IPR005467">
    <property type="entry name" value="His_kinase_dom"/>
</dbReference>
<dbReference type="SUPFAM" id="SSF52172">
    <property type="entry name" value="CheY-like"/>
    <property type="match status" value="1"/>
</dbReference>
<protein>
    <recommendedName>
        <fullName evidence="8">Histidine kinase</fullName>
    </recommendedName>
</protein>
<evidence type="ECO:0000259" key="5">
    <source>
        <dbReference type="PROSITE" id="PS50109"/>
    </source>
</evidence>
<dbReference type="SUPFAM" id="SSF55874">
    <property type="entry name" value="ATPase domain of HSP90 chaperone/DNA topoisomerase II/histidine kinase"/>
    <property type="match status" value="2"/>
</dbReference>
<dbReference type="Pfam" id="PF00072">
    <property type="entry name" value="Response_reg"/>
    <property type="match status" value="1"/>
</dbReference>
<dbReference type="AlphaFoldDB" id="A0A7S1NG93"/>
<keyword evidence="4" id="KW-0812">Transmembrane</keyword>
<dbReference type="Gene3D" id="1.10.287.130">
    <property type="match status" value="1"/>
</dbReference>
<dbReference type="GO" id="GO:0000155">
    <property type="term" value="F:phosphorelay sensor kinase activity"/>
    <property type="evidence" value="ECO:0007669"/>
    <property type="project" value="InterPro"/>
</dbReference>
<feature type="transmembrane region" description="Helical" evidence="4">
    <location>
        <begin position="155"/>
        <end position="175"/>
    </location>
</feature>
<dbReference type="Pfam" id="PF02518">
    <property type="entry name" value="HATPase_c"/>
    <property type="match status" value="1"/>
</dbReference>
<dbReference type="PANTHER" id="PTHR45339:SF3">
    <property type="entry name" value="HISTIDINE KINASE"/>
    <property type="match status" value="1"/>
</dbReference>
<dbReference type="PANTHER" id="PTHR45339">
    <property type="entry name" value="HYBRID SIGNAL TRANSDUCTION HISTIDINE KINASE J"/>
    <property type="match status" value="1"/>
</dbReference>
<dbReference type="InterPro" id="IPR036097">
    <property type="entry name" value="HisK_dim/P_sf"/>
</dbReference>
<reference evidence="7" key="1">
    <citation type="submission" date="2021-01" db="EMBL/GenBank/DDBJ databases">
        <authorList>
            <person name="Corre E."/>
            <person name="Pelletier E."/>
            <person name="Niang G."/>
            <person name="Scheremetjew M."/>
            <person name="Finn R."/>
            <person name="Kale V."/>
            <person name="Holt S."/>
            <person name="Cochrane G."/>
            <person name="Meng A."/>
            <person name="Brown T."/>
            <person name="Cohen L."/>
        </authorList>
    </citation>
    <scope>NUCLEOTIDE SEQUENCE</scope>
    <source>
        <strain evidence="7">NIES-381</strain>
    </source>
</reference>
<dbReference type="InterPro" id="IPR001789">
    <property type="entry name" value="Sig_transdc_resp-reg_receiver"/>
</dbReference>
<dbReference type="CDD" id="cd00082">
    <property type="entry name" value="HisKA"/>
    <property type="match status" value="1"/>
</dbReference>
<dbReference type="CDD" id="cd00075">
    <property type="entry name" value="HATPase"/>
    <property type="match status" value="1"/>
</dbReference>